<keyword evidence="4 6" id="KW-1133">Transmembrane helix</keyword>
<dbReference type="CDD" id="cd15904">
    <property type="entry name" value="TSPO_MBR"/>
    <property type="match status" value="1"/>
</dbReference>
<dbReference type="PIRSF" id="PIRSF005859">
    <property type="entry name" value="PBR"/>
    <property type="match status" value="1"/>
</dbReference>
<feature type="transmembrane region" description="Helical" evidence="6">
    <location>
        <begin position="100"/>
        <end position="119"/>
    </location>
</feature>
<sequence length="127" mass="14057">MNRAQWYAGLRKPGWKPPDWAVPVVWGVLYPMILLAGWLVWRRVGWGAEMAAWTAQMVLNLAWPAVFMGLRSLGGAVALAALLWLSILACVVLFAPVSAWAAGLMLPYLLWVGFAVALTEGIRRRNP</sequence>
<evidence type="ECO:0000313" key="8">
    <source>
        <dbReference type="Proteomes" id="UP000553193"/>
    </source>
</evidence>
<dbReference type="Gene3D" id="1.20.1260.100">
    <property type="entry name" value="TspO/MBR protein"/>
    <property type="match status" value="1"/>
</dbReference>
<gene>
    <name evidence="7" type="ORF">GGQ83_002097</name>
</gene>
<dbReference type="Proteomes" id="UP000553193">
    <property type="component" value="Unassembled WGS sequence"/>
</dbReference>
<accession>A0A840AEL2</accession>
<comment type="subcellular location">
    <subcellularLocation>
        <location evidence="1">Membrane</location>
        <topology evidence="1">Multi-pass membrane protein</topology>
    </subcellularLocation>
</comment>
<organism evidence="7 8">
    <name type="scientific">Roseococcus suduntuyensis</name>
    <dbReference type="NCBI Taxonomy" id="455361"/>
    <lineage>
        <taxon>Bacteria</taxon>
        <taxon>Pseudomonadati</taxon>
        <taxon>Pseudomonadota</taxon>
        <taxon>Alphaproteobacteria</taxon>
        <taxon>Acetobacterales</taxon>
        <taxon>Roseomonadaceae</taxon>
        <taxon>Roseococcus</taxon>
    </lineage>
</organism>
<feature type="transmembrane region" description="Helical" evidence="6">
    <location>
        <begin position="20"/>
        <end position="41"/>
    </location>
</feature>
<dbReference type="PANTHER" id="PTHR10057:SF0">
    <property type="entry name" value="TRANSLOCATOR PROTEIN"/>
    <property type="match status" value="1"/>
</dbReference>
<keyword evidence="5 6" id="KW-0472">Membrane</keyword>
<dbReference type="InterPro" id="IPR004307">
    <property type="entry name" value="TspO_MBR"/>
</dbReference>
<dbReference type="EMBL" id="JACIDJ010000003">
    <property type="protein sequence ID" value="MBB3898654.1"/>
    <property type="molecule type" value="Genomic_DNA"/>
</dbReference>
<comment type="caution">
    <text evidence="7">The sequence shown here is derived from an EMBL/GenBank/DDBJ whole genome shotgun (WGS) entry which is preliminary data.</text>
</comment>
<dbReference type="PANTHER" id="PTHR10057">
    <property type="entry name" value="PERIPHERAL-TYPE BENZODIAZEPINE RECEPTOR"/>
    <property type="match status" value="1"/>
</dbReference>
<name>A0A840AEL2_9PROT</name>
<keyword evidence="8" id="KW-1185">Reference proteome</keyword>
<dbReference type="AlphaFoldDB" id="A0A840AEL2"/>
<feature type="transmembrane region" description="Helical" evidence="6">
    <location>
        <begin position="61"/>
        <end position="94"/>
    </location>
</feature>
<comment type="similarity">
    <text evidence="2">Belongs to the TspO/BZRP family.</text>
</comment>
<dbReference type="Pfam" id="PF03073">
    <property type="entry name" value="TspO_MBR"/>
    <property type="match status" value="1"/>
</dbReference>
<dbReference type="InterPro" id="IPR038330">
    <property type="entry name" value="TspO/MBR-related_sf"/>
</dbReference>
<evidence type="ECO:0000256" key="5">
    <source>
        <dbReference type="ARBA" id="ARBA00023136"/>
    </source>
</evidence>
<evidence type="ECO:0000313" key="7">
    <source>
        <dbReference type="EMBL" id="MBB3898654.1"/>
    </source>
</evidence>
<reference evidence="7 8" key="1">
    <citation type="submission" date="2020-08" db="EMBL/GenBank/DDBJ databases">
        <title>Genomic Encyclopedia of Type Strains, Phase IV (KMG-IV): sequencing the most valuable type-strain genomes for metagenomic binning, comparative biology and taxonomic classification.</title>
        <authorList>
            <person name="Goeker M."/>
        </authorList>
    </citation>
    <scope>NUCLEOTIDE SEQUENCE [LARGE SCALE GENOMIC DNA]</scope>
    <source>
        <strain evidence="7 8">DSM 19979</strain>
    </source>
</reference>
<dbReference type="GO" id="GO:0016020">
    <property type="term" value="C:membrane"/>
    <property type="evidence" value="ECO:0007669"/>
    <property type="project" value="UniProtKB-SubCell"/>
</dbReference>
<dbReference type="GO" id="GO:0033013">
    <property type="term" value="P:tetrapyrrole metabolic process"/>
    <property type="evidence" value="ECO:0007669"/>
    <property type="project" value="UniProtKB-ARBA"/>
</dbReference>
<evidence type="ECO:0000256" key="2">
    <source>
        <dbReference type="ARBA" id="ARBA00007524"/>
    </source>
</evidence>
<dbReference type="RefSeq" id="WP_184383751.1">
    <property type="nucleotide sequence ID" value="NZ_JACIDJ010000003.1"/>
</dbReference>
<dbReference type="FunFam" id="1.20.1260.100:FF:000001">
    <property type="entry name" value="translocator protein 2"/>
    <property type="match status" value="1"/>
</dbReference>
<evidence type="ECO:0000256" key="3">
    <source>
        <dbReference type="ARBA" id="ARBA00022692"/>
    </source>
</evidence>
<evidence type="ECO:0000256" key="6">
    <source>
        <dbReference type="SAM" id="Phobius"/>
    </source>
</evidence>
<evidence type="ECO:0000256" key="4">
    <source>
        <dbReference type="ARBA" id="ARBA00022989"/>
    </source>
</evidence>
<protein>
    <submittedName>
        <fullName evidence="7">Tryptophan-rich sensory protein</fullName>
    </submittedName>
</protein>
<keyword evidence="3 6" id="KW-0812">Transmembrane</keyword>
<proteinExistence type="inferred from homology"/>
<evidence type="ECO:0000256" key="1">
    <source>
        <dbReference type="ARBA" id="ARBA00004141"/>
    </source>
</evidence>